<dbReference type="InterPro" id="IPR012338">
    <property type="entry name" value="Beta-lactam/transpept-like"/>
</dbReference>
<accession>A0A1I5GN18</accession>
<dbReference type="GO" id="GO:0030655">
    <property type="term" value="P:beta-lactam antibiotic catabolic process"/>
    <property type="evidence" value="ECO:0007669"/>
    <property type="project" value="InterPro"/>
</dbReference>
<dbReference type="InterPro" id="IPR000871">
    <property type="entry name" value="Beta-lactam_class-A"/>
</dbReference>
<dbReference type="GO" id="GO:0008800">
    <property type="term" value="F:beta-lactamase activity"/>
    <property type="evidence" value="ECO:0007669"/>
    <property type="project" value="InterPro"/>
</dbReference>
<protein>
    <submittedName>
        <fullName evidence="2">Beta-lactamase class A</fullName>
    </submittedName>
</protein>
<gene>
    <name evidence="2" type="ORF">SAMN04489757_12071</name>
</gene>
<name>A0A1I5GN18_9FIRM</name>
<organism evidence="2 3">
    <name type="scientific">Anaerocolumna aminovalerica</name>
    <dbReference type="NCBI Taxonomy" id="1527"/>
    <lineage>
        <taxon>Bacteria</taxon>
        <taxon>Bacillati</taxon>
        <taxon>Bacillota</taxon>
        <taxon>Clostridia</taxon>
        <taxon>Lachnospirales</taxon>
        <taxon>Lachnospiraceae</taxon>
        <taxon>Anaerocolumna</taxon>
    </lineage>
</organism>
<sequence length="280" mass="31923">MREITLEERIKAELASYNGTMGIYVNDFQGNKVEINIDKEFETASTVKTYILGTLFDEVEKGNKNLSDKLIYTQENEIEGSGILRSLDYGVELTVKNVATLMIIVSDNIGTNMMIDYLGIDTINAFMQSYGFTHTKLHNKINFDIYDKLGTTTPRDYGKIFEMICKEELISPEASRQMLEIFKKQHYNSMLTKSFPQYFLDSEDTGEDELIYVASKSGSMDACRNDGGIVSTPYGKYVIVLFNKNFTDPIYYPEHQATVFGSKVSRLIFDQYLALKGRIK</sequence>
<dbReference type="InterPro" id="IPR045155">
    <property type="entry name" value="Beta-lactam_cat"/>
</dbReference>
<dbReference type="OrthoDB" id="9775096at2"/>
<dbReference type="EMBL" id="FOWD01000020">
    <property type="protein sequence ID" value="SFO36951.1"/>
    <property type="molecule type" value="Genomic_DNA"/>
</dbReference>
<dbReference type="PANTHER" id="PTHR35333">
    <property type="entry name" value="BETA-LACTAMASE"/>
    <property type="match status" value="1"/>
</dbReference>
<dbReference type="PANTHER" id="PTHR35333:SF3">
    <property type="entry name" value="BETA-LACTAMASE-TYPE TRANSPEPTIDASE FOLD CONTAINING PROTEIN"/>
    <property type="match status" value="1"/>
</dbReference>
<dbReference type="SUPFAM" id="SSF56601">
    <property type="entry name" value="beta-lactamase/transpeptidase-like"/>
    <property type="match status" value="1"/>
</dbReference>
<evidence type="ECO:0000259" key="1">
    <source>
        <dbReference type="Pfam" id="PF13354"/>
    </source>
</evidence>
<dbReference type="Proteomes" id="UP000198806">
    <property type="component" value="Unassembled WGS sequence"/>
</dbReference>
<keyword evidence="3" id="KW-1185">Reference proteome</keyword>
<dbReference type="Gene3D" id="3.40.710.10">
    <property type="entry name" value="DD-peptidase/beta-lactamase superfamily"/>
    <property type="match status" value="1"/>
</dbReference>
<dbReference type="STRING" id="1527.SAMN04489757_12071"/>
<feature type="domain" description="Beta-lactamase class A catalytic" evidence="1">
    <location>
        <begin position="22"/>
        <end position="241"/>
    </location>
</feature>
<evidence type="ECO:0000313" key="2">
    <source>
        <dbReference type="EMBL" id="SFO36951.1"/>
    </source>
</evidence>
<dbReference type="AlphaFoldDB" id="A0A1I5GN18"/>
<proteinExistence type="predicted"/>
<evidence type="ECO:0000313" key="3">
    <source>
        <dbReference type="Proteomes" id="UP000198806"/>
    </source>
</evidence>
<reference evidence="2 3" key="1">
    <citation type="submission" date="2016-10" db="EMBL/GenBank/DDBJ databases">
        <authorList>
            <person name="de Groot N.N."/>
        </authorList>
    </citation>
    <scope>NUCLEOTIDE SEQUENCE [LARGE SCALE GENOMIC DNA]</scope>
    <source>
        <strain evidence="2 3">DSM 1283</strain>
    </source>
</reference>
<dbReference type="Pfam" id="PF13354">
    <property type="entry name" value="Beta-lactamase2"/>
    <property type="match status" value="1"/>
</dbReference>
<dbReference type="RefSeq" id="WP_091687164.1">
    <property type="nucleotide sequence ID" value="NZ_BAABFM010000028.1"/>
</dbReference>
<dbReference type="GO" id="GO:0046677">
    <property type="term" value="P:response to antibiotic"/>
    <property type="evidence" value="ECO:0007669"/>
    <property type="project" value="InterPro"/>
</dbReference>